<comment type="caution">
    <text evidence="2">The sequence shown here is derived from an EMBL/GenBank/DDBJ whole genome shotgun (WGS) entry which is preliminary data.</text>
</comment>
<keyword evidence="3" id="KW-1185">Reference proteome</keyword>
<evidence type="ECO:0000313" key="2">
    <source>
        <dbReference type="EMBL" id="MCI4684512.1"/>
    </source>
</evidence>
<dbReference type="EMBL" id="JAIVFP010000001">
    <property type="protein sequence ID" value="MCI4684512.1"/>
    <property type="molecule type" value="Genomic_DNA"/>
</dbReference>
<feature type="region of interest" description="Disordered" evidence="1">
    <location>
        <begin position="98"/>
        <end position="123"/>
    </location>
</feature>
<organism evidence="2 3">
    <name type="scientific">Candidatus Rhodoblastus alkanivorans</name>
    <dbReference type="NCBI Taxonomy" id="2954117"/>
    <lineage>
        <taxon>Bacteria</taxon>
        <taxon>Pseudomonadati</taxon>
        <taxon>Pseudomonadota</taxon>
        <taxon>Alphaproteobacteria</taxon>
        <taxon>Hyphomicrobiales</taxon>
        <taxon>Rhodoblastaceae</taxon>
        <taxon>Rhodoblastus</taxon>
    </lineage>
</organism>
<proteinExistence type="predicted"/>
<dbReference type="InterPro" id="IPR009576">
    <property type="entry name" value="Biofilm_formation_YgiB"/>
</dbReference>
<evidence type="ECO:0000313" key="3">
    <source>
        <dbReference type="Proteomes" id="UP001139104"/>
    </source>
</evidence>
<dbReference type="Pfam" id="PF06693">
    <property type="entry name" value="DUF1190"/>
    <property type="match status" value="1"/>
</dbReference>
<dbReference type="Proteomes" id="UP001139104">
    <property type="component" value="Unassembled WGS sequence"/>
</dbReference>
<protein>
    <submittedName>
        <fullName evidence="2">DUF1190 domain-containing protein</fullName>
    </submittedName>
</protein>
<gene>
    <name evidence="2" type="ORF">K2U94_17360</name>
</gene>
<sequence>MPPAPVVTGQPYFFASRRACASSGAFSARQCAEAFDRVDDLMRERAPKFPDRVDCVLQFKLCEKESGSYRPQALGVEIDPAPRGLVATPMLAVETPAAMLHDPEPAPPASAPPPQGERSAAISPYGLLSLEPARFAPAPSPSLAGYHRFVEEVELRRAVFAQNAEANPGRPADR</sequence>
<reference evidence="2" key="1">
    <citation type="journal article" date="2022" name="ISME J.">
        <title>Identification of active gaseous-alkane degraders at natural gas seeps.</title>
        <authorList>
            <person name="Farhan Ul Haque M."/>
            <person name="Hernandez M."/>
            <person name="Crombie A.T."/>
            <person name="Murrell J.C."/>
        </authorList>
    </citation>
    <scope>NUCLEOTIDE SEQUENCE</scope>
    <source>
        <strain evidence="2">PC2</strain>
    </source>
</reference>
<name>A0ABS9ZBE9_9HYPH</name>
<feature type="compositionally biased region" description="Pro residues" evidence="1">
    <location>
        <begin position="105"/>
        <end position="115"/>
    </location>
</feature>
<accession>A0ABS9ZBE9</accession>
<evidence type="ECO:0000256" key="1">
    <source>
        <dbReference type="SAM" id="MobiDB-lite"/>
    </source>
</evidence>
<dbReference type="RefSeq" id="WP_243068404.1">
    <property type="nucleotide sequence ID" value="NZ_JAIVFK010000001.1"/>
</dbReference>